<dbReference type="AlphaFoldDB" id="A0A5J4VT05"/>
<gene>
    <name evidence="1" type="ORF">EZS28_018755</name>
</gene>
<evidence type="ECO:0000313" key="2">
    <source>
        <dbReference type="Proteomes" id="UP000324800"/>
    </source>
</evidence>
<evidence type="ECO:0008006" key="3">
    <source>
        <dbReference type="Google" id="ProtNLM"/>
    </source>
</evidence>
<proteinExistence type="predicted"/>
<organism evidence="1 2">
    <name type="scientific">Streblomastix strix</name>
    <dbReference type="NCBI Taxonomy" id="222440"/>
    <lineage>
        <taxon>Eukaryota</taxon>
        <taxon>Metamonada</taxon>
        <taxon>Preaxostyla</taxon>
        <taxon>Oxymonadida</taxon>
        <taxon>Streblomastigidae</taxon>
        <taxon>Streblomastix</taxon>
    </lineage>
</organism>
<evidence type="ECO:0000313" key="1">
    <source>
        <dbReference type="EMBL" id="KAA6385717.1"/>
    </source>
</evidence>
<protein>
    <recommendedName>
        <fullName evidence="3">Right handed beta helix domain-containing protein</fullName>
    </recommendedName>
</protein>
<comment type="caution">
    <text evidence="1">The sequence shown here is derived from an EMBL/GenBank/DDBJ whole genome shotgun (WGS) entry which is preliminary data.</text>
</comment>
<sequence length="273" mass="29700">TNKIILDGTTFYNNTHAALLQSSSISCNYNLDYLIGSKGIYYYPLEISNDPNAIDENSEITLLQNKNNSHLQFKTISGAVNYSKSFCSFLGTSLTIVDTYSHIGPEVIKNSNITLQGKAQLTDIANQSTILSDNTSNSLFVITGSNNTLRWLTFERNSGSTANILIEVISNSVGRLIVDGCIFTDLNTESSSQHDFSFIQTSGSTTTIINSVFFGGKFGNGGAISQSSCQLNVDKCIFNGIQGQTGPFIRSSSIGTNQIIAYDNQKQSFKSDY</sequence>
<dbReference type="EMBL" id="SNRW01005139">
    <property type="protein sequence ID" value="KAA6385717.1"/>
    <property type="molecule type" value="Genomic_DNA"/>
</dbReference>
<feature type="non-terminal residue" evidence="1">
    <location>
        <position position="1"/>
    </location>
</feature>
<dbReference type="SUPFAM" id="SSF51126">
    <property type="entry name" value="Pectin lyase-like"/>
    <property type="match status" value="1"/>
</dbReference>
<dbReference type="InterPro" id="IPR011050">
    <property type="entry name" value="Pectin_lyase_fold/virulence"/>
</dbReference>
<accession>A0A5J4VT05</accession>
<name>A0A5J4VT05_9EUKA</name>
<dbReference type="Proteomes" id="UP000324800">
    <property type="component" value="Unassembled WGS sequence"/>
</dbReference>
<reference evidence="1 2" key="1">
    <citation type="submission" date="2019-03" db="EMBL/GenBank/DDBJ databases">
        <title>Single cell metagenomics reveals metabolic interactions within the superorganism composed of flagellate Streblomastix strix and complex community of Bacteroidetes bacteria on its surface.</title>
        <authorList>
            <person name="Treitli S.C."/>
            <person name="Kolisko M."/>
            <person name="Husnik F."/>
            <person name="Keeling P."/>
            <person name="Hampl V."/>
        </authorList>
    </citation>
    <scope>NUCLEOTIDE SEQUENCE [LARGE SCALE GENOMIC DNA]</scope>
    <source>
        <strain evidence="1">ST1C</strain>
    </source>
</reference>